<name>A0A9D9DYR7_9FIRM</name>
<evidence type="ECO:0000313" key="3">
    <source>
        <dbReference type="EMBL" id="MBO8434956.1"/>
    </source>
</evidence>
<comment type="caution">
    <text evidence="3">The sequence shown here is derived from an EMBL/GenBank/DDBJ whole genome shotgun (WGS) entry which is preliminary data.</text>
</comment>
<dbReference type="InterPro" id="IPR002942">
    <property type="entry name" value="S4_RNA-bd"/>
</dbReference>
<dbReference type="Proteomes" id="UP000823611">
    <property type="component" value="Unassembled WGS sequence"/>
</dbReference>
<dbReference type="SMART" id="SM00363">
    <property type="entry name" value="S4"/>
    <property type="match status" value="1"/>
</dbReference>
<dbReference type="Gene3D" id="3.10.290.10">
    <property type="entry name" value="RNA-binding S4 domain"/>
    <property type="match status" value="1"/>
</dbReference>
<protein>
    <submittedName>
        <fullName evidence="3">RNA-binding S4 domain-containing protein</fullName>
    </submittedName>
</protein>
<keyword evidence="1" id="KW-0694">RNA-binding</keyword>
<evidence type="ECO:0000256" key="1">
    <source>
        <dbReference type="PROSITE-ProRule" id="PRU00182"/>
    </source>
</evidence>
<evidence type="ECO:0000259" key="2">
    <source>
        <dbReference type="SMART" id="SM00363"/>
    </source>
</evidence>
<feature type="domain" description="RNA-binding S4" evidence="2">
    <location>
        <begin position="11"/>
        <end position="69"/>
    </location>
</feature>
<dbReference type="AlphaFoldDB" id="A0A9D9DYR7"/>
<dbReference type="CDD" id="cd00165">
    <property type="entry name" value="S4"/>
    <property type="match status" value="1"/>
</dbReference>
<dbReference type="GO" id="GO:0003723">
    <property type="term" value="F:RNA binding"/>
    <property type="evidence" value="ECO:0007669"/>
    <property type="project" value="UniProtKB-KW"/>
</dbReference>
<dbReference type="EMBL" id="JADIMX010000122">
    <property type="protein sequence ID" value="MBO8434956.1"/>
    <property type="molecule type" value="Genomic_DNA"/>
</dbReference>
<dbReference type="PROSITE" id="PS50889">
    <property type="entry name" value="S4"/>
    <property type="match status" value="1"/>
</dbReference>
<gene>
    <name evidence="3" type="ORF">IAC55_06520</name>
</gene>
<proteinExistence type="predicted"/>
<organism evidence="3 4">
    <name type="scientific">Candidatus Fimicola merdigallinarum</name>
    <dbReference type="NCBI Taxonomy" id="2840819"/>
    <lineage>
        <taxon>Bacteria</taxon>
        <taxon>Bacillati</taxon>
        <taxon>Bacillota</taxon>
        <taxon>Clostridia</taxon>
        <taxon>Lachnospirales</taxon>
        <taxon>Lachnospiraceae</taxon>
        <taxon>Lachnospiraceae incertae sedis</taxon>
        <taxon>Candidatus Fimicola</taxon>
    </lineage>
</organism>
<dbReference type="InterPro" id="IPR036986">
    <property type="entry name" value="S4_RNA-bd_sf"/>
</dbReference>
<reference evidence="3" key="1">
    <citation type="submission" date="2020-10" db="EMBL/GenBank/DDBJ databases">
        <authorList>
            <person name="Gilroy R."/>
        </authorList>
    </citation>
    <scope>NUCLEOTIDE SEQUENCE</scope>
    <source>
        <strain evidence="3">F6-4510</strain>
    </source>
</reference>
<dbReference type="Pfam" id="PF13275">
    <property type="entry name" value="S4_2"/>
    <property type="match status" value="1"/>
</dbReference>
<reference evidence="3" key="2">
    <citation type="journal article" date="2021" name="PeerJ">
        <title>Extensive microbial diversity within the chicken gut microbiome revealed by metagenomics and culture.</title>
        <authorList>
            <person name="Gilroy R."/>
            <person name="Ravi A."/>
            <person name="Getino M."/>
            <person name="Pursley I."/>
            <person name="Horton D.L."/>
            <person name="Alikhan N.F."/>
            <person name="Baker D."/>
            <person name="Gharbi K."/>
            <person name="Hall N."/>
            <person name="Watson M."/>
            <person name="Adriaenssens E.M."/>
            <person name="Foster-Nyarko E."/>
            <person name="Jarju S."/>
            <person name="Secka A."/>
            <person name="Antonio M."/>
            <person name="Oren A."/>
            <person name="Chaudhuri R.R."/>
            <person name="La Ragione R."/>
            <person name="Hildebrand F."/>
            <person name="Pallen M.J."/>
        </authorList>
    </citation>
    <scope>NUCLEOTIDE SEQUENCE</scope>
    <source>
        <strain evidence="3">F6-4510</strain>
    </source>
</reference>
<sequence length="73" mass="7913">MDIVEIKTEFIKLQQVLKLAGLIDSGSDAKYYISEGMVTVNGVVASERGKKIRNGDVVEVTNLGSFKVVAPEN</sequence>
<accession>A0A9D9DYR7</accession>
<evidence type="ECO:0000313" key="4">
    <source>
        <dbReference type="Proteomes" id="UP000823611"/>
    </source>
</evidence>
<dbReference type="SUPFAM" id="SSF55174">
    <property type="entry name" value="Alpha-L RNA-binding motif"/>
    <property type="match status" value="1"/>
</dbReference>